<protein>
    <submittedName>
        <fullName evidence="5">Long-chain fatty acid CoA ligase (AMP-binding) protein</fullName>
    </submittedName>
</protein>
<dbReference type="OrthoDB" id="9757771at2"/>
<dbReference type="GO" id="GO:0016878">
    <property type="term" value="F:acid-thiol ligase activity"/>
    <property type="evidence" value="ECO:0007669"/>
    <property type="project" value="UniProtKB-ARBA"/>
</dbReference>
<dbReference type="FunFam" id="3.40.50.12780:FF:000003">
    <property type="entry name" value="Long-chain-fatty-acid--CoA ligase FadD"/>
    <property type="match status" value="1"/>
</dbReference>
<feature type="domain" description="AMP-dependent synthetase/ligase" evidence="3">
    <location>
        <begin position="15"/>
        <end position="381"/>
    </location>
</feature>
<evidence type="ECO:0000313" key="6">
    <source>
        <dbReference type="Proteomes" id="UP000012081"/>
    </source>
</evidence>
<dbReference type="FunFam" id="3.30.300.30:FF:000008">
    <property type="entry name" value="2,3-dihydroxybenzoate-AMP ligase"/>
    <property type="match status" value="1"/>
</dbReference>
<dbReference type="Gene3D" id="3.40.50.12780">
    <property type="entry name" value="N-terminal domain of ligase-like"/>
    <property type="match status" value="1"/>
</dbReference>
<evidence type="ECO:0000259" key="3">
    <source>
        <dbReference type="Pfam" id="PF00501"/>
    </source>
</evidence>
<dbReference type="PANTHER" id="PTHR43767:SF1">
    <property type="entry name" value="NONRIBOSOMAL PEPTIDE SYNTHASE PES1 (EUROFUNG)-RELATED"/>
    <property type="match status" value="1"/>
</dbReference>
<dbReference type="InterPro" id="IPR025110">
    <property type="entry name" value="AMP-bd_C"/>
</dbReference>
<dbReference type="NCBIfam" id="NF004837">
    <property type="entry name" value="PRK06187.1"/>
    <property type="match status" value="1"/>
</dbReference>
<dbReference type="InterPro" id="IPR020845">
    <property type="entry name" value="AMP-binding_CS"/>
</dbReference>
<dbReference type="EMBL" id="APBN01000007">
    <property type="protein sequence ID" value="EMT51560.1"/>
    <property type="molecule type" value="Genomic_DNA"/>
</dbReference>
<dbReference type="CDD" id="cd05936">
    <property type="entry name" value="FC-FACS_FadD_like"/>
    <property type="match status" value="1"/>
</dbReference>
<keyword evidence="6" id="KW-1185">Reference proteome</keyword>
<dbReference type="Pfam" id="PF00501">
    <property type="entry name" value="AMP-binding"/>
    <property type="match status" value="1"/>
</dbReference>
<comment type="similarity">
    <text evidence="1">Belongs to the ATP-dependent AMP-binding enzyme family.</text>
</comment>
<feature type="domain" description="AMP-binding enzyme C-terminal" evidence="4">
    <location>
        <begin position="431"/>
        <end position="506"/>
    </location>
</feature>
<dbReference type="Gene3D" id="3.30.300.30">
    <property type="match status" value="1"/>
</dbReference>
<dbReference type="InterPro" id="IPR045851">
    <property type="entry name" value="AMP-bd_C_sf"/>
</dbReference>
<name>M8E7Y6_9BACL</name>
<sequence length="524" mass="57376">MSTNELLQSTLPQMLEQTCKRFPWRCAVYFKGQQWDYGTLGVLVKKFAAGLHSLGIGQGDRVAVMLPNCPHYVAAYYGILQLGGIVVQVNPMAVPAELEHYLTDSGAKALITFAPFLPVVEKVKSAEGLAARIIVELPPTDSELPAGWLRFENVMALAEDLPEVSVSPDDIAVLQYTGGTTGRSKGAMLTHQNLYANAYQSHMIMGGDVDNPDRILTVIPLFHVYGMTVCMNMAIFGGSQQVMLPRFDLEEVLQTIKDTKPTVFPGVPTMYVAVNAHPQAEEYGISSIRLCASGSAPLPVEVIKGFEAKTQGMILEGFGLTEASPVTHFNPRDKRKAGSIGTAIPFTESKIVSLQDGETELGPNEAGELVVRGPQVMTGYWGMPEETAATLKDGWLYTGDIAYKDEEGYYYIIDRKKDLIIAGGFNIYPREVEEVLYQHAAVQEAVVIGVPDAYRGETIKAFVVPKKGVVLTEEEITDFCRENMAAYKVPRIIEFRDALPKTAVGKILRRTLREEAKGAGATQE</sequence>
<dbReference type="RefSeq" id="WP_003389597.1">
    <property type="nucleotide sequence ID" value="NZ_APBN01000007.1"/>
</dbReference>
<accession>M8E7Y6</accession>
<proteinExistence type="inferred from homology"/>
<dbReference type="Pfam" id="PF13193">
    <property type="entry name" value="AMP-binding_C"/>
    <property type="match status" value="1"/>
</dbReference>
<comment type="caution">
    <text evidence="5">The sequence shown here is derived from an EMBL/GenBank/DDBJ whole genome shotgun (WGS) entry which is preliminary data.</text>
</comment>
<dbReference type="PATRIC" id="fig|1300222.3.peg.3471"/>
<evidence type="ECO:0000313" key="5">
    <source>
        <dbReference type="EMBL" id="EMT51560.1"/>
    </source>
</evidence>
<dbReference type="PROSITE" id="PS00455">
    <property type="entry name" value="AMP_BINDING"/>
    <property type="match status" value="1"/>
</dbReference>
<reference evidence="5 6" key="1">
    <citation type="submission" date="2013-03" db="EMBL/GenBank/DDBJ databases">
        <title>Assembly of a new bacterial strain Brevibacillus borstelensis AK1.</title>
        <authorList>
            <person name="Rajan I."/>
            <person name="PoliReddy D."/>
            <person name="Sugumar T."/>
            <person name="Rathinam K."/>
            <person name="Alqarawi S."/>
            <person name="Khalil A.B."/>
            <person name="Sivakumar N."/>
        </authorList>
    </citation>
    <scope>NUCLEOTIDE SEQUENCE [LARGE SCALE GENOMIC DNA]</scope>
    <source>
        <strain evidence="5 6">AK1</strain>
    </source>
</reference>
<evidence type="ECO:0000256" key="2">
    <source>
        <dbReference type="ARBA" id="ARBA00022598"/>
    </source>
</evidence>
<dbReference type="InterPro" id="IPR042099">
    <property type="entry name" value="ANL_N_sf"/>
</dbReference>
<organism evidence="5 6">
    <name type="scientific">Brevibacillus borstelensis AK1</name>
    <dbReference type="NCBI Taxonomy" id="1300222"/>
    <lineage>
        <taxon>Bacteria</taxon>
        <taxon>Bacillati</taxon>
        <taxon>Bacillota</taxon>
        <taxon>Bacilli</taxon>
        <taxon>Bacillales</taxon>
        <taxon>Paenibacillaceae</taxon>
        <taxon>Brevibacillus</taxon>
    </lineage>
</organism>
<gene>
    <name evidence="5" type="ORF">I532_16588</name>
</gene>
<dbReference type="PANTHER" id="PTHR43767">
    <property type="entry name" value="LONG-CHAIN-FATTY-ACID--COA LIGASE"/>
    <property type="match status" value="1"/>
</dbReference>
<dbReference type="Proteomes" id="UP000012081">
    <property type="component" value="Unassembled WGS sequence"/>
</dbReference>
<dbReference type="AlphaFoldDB" id="M8E7Y6"/>
<dbReference type="STRING" id="1300222.I532_16588"/>
<keyword evidence="2 5" id="KW-0436">Ligase</keyword>
<evidence type="ECO:0000256" key="1">
    <source>
        <dbReference type="ARBA" id="ARBA00006432"/>
    </source>
</evidence>
<dbReference type="InterPro" id="IPR050237">
    <property type="entry name" value="ATP-dep_AMP-bd_enzyme"/>
</dbReference>
<dbReference type="SUPFAM" id="SSF56801">
    <property type="entry name" value="Acetyl-CoA synthetase-like"/>
    <property type="match status" value="1"/>
</dbReference>
<evidence type="ECO:0000259" key="4">
    <source>
        <dbReference type="Pfam" id="PF13193"/>
    </source>
</evidence>
<dbReference type="InterPro" id="IPR000873">
    <property type="entry name" value="AMP-dep_synth/lig_dom"/>
</dbReference>